<dbReference type="PROSITE" id="PS00463">
    <property type="entry name" value="ZN2_CY6_FUNGAL_1"/>
    <property type="match status" value="1"/>
</dbReference>
<evidence type="ECO:0000256" key="6">
    <source>
        <dbReference type="ARBA" id="ARBA00023163"/>
    </source>
</evidence>
<dbReference type="AlphaFoldDB" id="A0A9W8LRB8"/>
<evidence type="ECO:0000313" key="11">
    <source>
        <dbReference type="Proteomes" id="UP001140094"/>
    </source>
</evidence>
<evidence type="ECO:0000256" key="7">
    <source>
        <dbReference type="ARBA" id="ARBA00023242"/>
    </source>
</evidence>
<organism evidence="10 11">
    <name type="scientific">Coemansia guatemalensis</name>
    <dbReference type="NCBI Taxonomy" id="2761395"/>
    <lineage>
        <taxon>Eukaryota</taxon>
        <taxon>Fungi</taxon>
        <taxon>Fungi incertae sedis</taxon>
        <taxon>Zoopagomycota</taxon>
        <taxon>Kickxellomycotina</taxon>
        <taxon>Kickxellomycetes</taxon>
        <taxon>Kickxellales</taxon>
        <taxon>Kickxellaceae</taxon>
        <taxon>Coemansia</taxon>
    </lineage>
</organism>
<evidence type="ECO:0000313" key="10">
    <source>
        <dbReference type="EMBL" id="KAJ2801880.1"/>
    </source>
</evidence>
<keyword evidence="5" id="KW-0238">DNA-binding</keyword>
<dbReference type="InterPro" id="IPR051615">
    <property type="entry name" value="Transcr_Regulatory_Elem"/>
</dbReference>
<feature type="compositionally biased region" description="Polar residues" evidence="8">
    <location>
        <begin position="906"/>
        <end position="921"/>
    </location>
</feature>
<keyword evidence="7" id="KW-0539">Nucleus</keyword>
<evidence type="ECO:0000256" key="1">
    <source>
        <dbReference type="ARBA" id="ARBA00004123"/>
    </source>
</evidence>
<gene>
    <name evidence="10" type="ORF">H4R20_003503</name>
</gene>
<feature type="non-terminal residue" evidence="10">
    <location>
        <position position="1174"/>
    </location>
</feature>
<protein>
    <recommendedName>
        <fullName evidence="9">Zn(2)-C6 fungal-type domain-containing protein</fullName>
    </recommendedName>
</protein>
<proteinExistence type="predicted"/>
<feature type="compositionally biased region" description="Polar residues" evidence="8">
    <location>
        <begin position="270"/>
        <end position="279"/>
    </location>
</feature>
<keyword evidence="11" id="KW-1185">Reference proteome</keyword>
<comment type="subcellular location">
    <subcellularLocation>
        <location evidence="1">Nucleus</location>
    </subcellularLocation>
</comment>
<feature type="compositionally biased region" description="Polar residues" evidence="8">
    <location>
        <begin position="1"/>
        <end position="15"/>
    </location>
</feature>
<dbReference type="GO" id="GO:0006351">
    <property type="term" value="P:DNA-templated transcription"/>
    <property type="evidence" value="ECO:0007669"/>
    <property type="project" value="InterPro"/>
</dbReference>
<feature type="region of interest" description="Disordered" evidence="8">
    <location>
        <begin position="549"/>
        <end position="577"/>
    </location>
</feature>
<reference evidence="10" key="1">
    <citation type="submission" date="2022-07" db="EMBL/GenBank/DDBJ databases">
        <title>Phylogenomic reconstructions and comparative analyses of Kickxellomycotina fungi.</title>
        <authorList>
            <person name="Reynolds N.K."/>
            <person name="Stajich J.E."/>
            <person name="Barry K."/>
            <person name="Grigoriev I.V."/>
            <person name="Crous P."/>
            <person name="Smith M.E."/>
        </authorList>
    </citation>
    <scope>NUCLEOTIDE SEQUENCE</scope>
    <source>
        <strain evidence="10">NRRL 1565</strain>
    </source>
</reference>
<keyword evidence="4" id="KW-0805">Transcription regulation</keyword>
<dbReference type="SUPFAM" id="SSF57701">
    <property type="entry name" value="Zn2/Cys6 DNA-binding domain"/>
    <property type="match status" value="1"/>
</dbReference>
<dbReference type="InterPro" id="IPR007219">
    <property type="entry name" value="XnlR_reg_dom"/>
</dbReference>
<dbReference type="InterPro" id="IPR001138">
    <property type="entry name" value="Zn2Cys6_DnaBD"/>
</dbReference>
<feature type="compositionally biased region" description="Basic and acidic residues" evidence="8">
    <location>
        <begin position="968"/>
        <end position="982"/>
    </location>
</feature>
<dbReference type="EMBL" id="JANBUO010000741">
    <property type="protein sequence ID" value="KAJ2801880.1"/>
    <property type="molecule type" value="Genomic_DNA"/>
</dbReference>
<comment type="caution">
    <text evidence="10">The sequence shown here is derived from an EMBL/GenBank/DDBJ whole genome shotgun (WGS) entry which is preliminary data.</text>
</comment>
<evidence type="ECO:0000256" key="4">
    <source>
        <dbReference type="ARBA" id="ARBA00023015"/>
    </source>
</evidence>
<feature type="region of interest" description="Disordered" evidence="8">
    <location>
        <begin position="890"/>
        <end position="993"/>
    </location>
</feature>
<evidence type="ECO:0000256" key="8">
    <source>
        <dbReference type="SAM" id="MobiDB-lite"/>
    </source>
</evidence>
<dbReference type="SMART" id="SM00906">
    <property type="entry name" value="Fungal_trans"/>
    <property type="match status" value="1"/>
</dbReference>
<evidence type="ECO:0000259" key="9">
    <source>
        <dbReference type="PROSITE" id="PS50048"/>
    </source>
</evidence>
<evidence type="ECO:0000256" key="2">
    <source>
        <dbReference type="ARBA" id="ARBA00022723"/>
    </source>
</evidence>
<dbReference type="GO" id="GO:0008270">
    <property type="term" value="F:zinc ion binding"/>
    <property type="evidence" value="ECO:0007669"/>
    <property type="project" value="InterPro"/>
</dbReference>
<sequence>MNSQSGLLRSVSPSQEDGAGSKRQRISRACDRCRRKKVKCDGRRPICTHCEAIGTSCTYLDTTKKRGPPKGYIDAIECRLHAVEGLLKDLVHNDSKAARFVVDALKAPGSNGVAGVVDSSGKIFGSMTISELENQASGCAQNLIALPASGNGNAPSTASTQGAADTCAAPPISALAESDQTDADCTDRLSHMDTGVGHLTLDQTGSLRYLGDSSGWYIINRSLLTSETSSRLTKSADGPLRWPPITTNACRDYESADAGPAAASAIDGTGRTSAISTSDGEAVPRGLDARHTSDSGSNISRAQTIDSQPCAVPIPRNMPPCGKPPMPDIDEQIRLLSLYFRYVHPVFPILYKSYFIGRAFDREKQPIPALMSAVFAAASTYKAREARDKEDLARVRIQMAVHFQRAKLHLDEQYTHNTVASILTLLLMSVYEQGTMSTRSWLYSGMAIRKAYDLGLHRGVGVSRSKAPALLSQTDTEIRQRAWWGCYIMDIMVSATLGRPTTIRDFTFDAPYPSDYGEDQDELLVHSSTAAGTLAQFTARLPEWVRQRARRVSPEDQVSDDIHRSAEAEQGTGTASAVADRMRDYAAFAVGESDSEDSEAEAGTNSTHSDDRKRYERKALGVYYLDLLHVLGHVLTEMYTCKPHRSHITRYCVQDLHSRTDRLITLDHELRQWKASLPPALQYPVDDIIAMRPARCVYIALIHLVYYTAMILLHRPFISRLGGATQTPDQEDLAQTNSEDGESGKGRLSEKPGQHETGTAADSPLPSHTICTVSAQMISLIGQAIVQDSRIFIMPFLTFILFTAGAMHLNNVIVAADSWIARRFLKRTLDAMSRLGAHWQVSYKCYTMLNTLVRANRIGLEQVIDDSESGIRLIKERSREIARVAHAVYESRRAHSRQRRPGGSEAAQSQPWKHKQSQQPETAGDMAAEASEQPKGPTNEESTTEMPARDNVHTGGEEPQATTAQQRPDYKYRRQAGDDGIDRGSMNGVSAAPVADTSEGLGWASKNIFAVDEDGQEGTRAASPIGPKIFGLRNSLDANGRPIVPASPYTSVDLSDQDSRTALLTHSRAYDGRSIAVGTTTSAFSFTEAPPKQTLTGATSTLGQFVPSLEFFANADFPLGIGGPNGQASAMLPRAFSGVGDGREVLRMGGTGQEASAAMAGISAPFLGMISSTE</sequence>
<feature type="compositionally biased region" description="Basic and acidic residues" evidence="8">
    <location>
        <begin position="742"/>
        <end position="754"/>
    </location>
</feature>
<feature type="region of interest" description="Disordered" evidence="8">
    <location>
        <begin position="261"/>
        <end position="301"/>
    </location>
</feature>
<dbReference type="GO" id="GO:0005634">
    <property type="term" value="C:nucleus"/>
    <property type="evidence" value="ECO:0007669"/>
    <property type="project" value="UniProtKB-SubCell"/>
</dbReference>
<keyword evidence="3" id="KW-0862">Zinc</keyword>
<feature type="region of interest" description="Disordered" evidence="8">
    <location>
        <begin position="590"/>
        <end position="611"/>
    </location>
</feature>
<feature type="domain" description="Zn(2)-C6 fungal-type" evidence="9">
    <location>
        <begin position="29"/>
        <end position="59"/>
    </location>
</feature>
<dbReference type="PROSITE" id="PS50048">
    <property type="entry name" value="ZN2_CY6_FUNGAL_2"/>
    <property type="match status" value="1"/>
</dbReference>
<dbReference type="CDD" id="cd00067">
    <property type="entry name" value="GAL4"/>
    <property type="match status" value="1"/>
</dbReference>
<dbReference type="Gene3D" id="4.10.240.10">
    <property type="entry name" value="Zn(2)-C6 fungal-type DNA-binding domain"/>
    <property type="match status" value="1"/>
</dbReference>
<dbReference type="Pfam" id="PF04082">
    <property type="entry name" value="Fungal_trans"/>
    <property type="match status" value="1"/>
</dbReference>
<accession>A0A9W8LRB8</accession>
<dbReference type="OrthoDB" id="2406834at2759"/>
<keyword evidence="6" id="KW-0804">Transcription</keyword>
<dbReference type="GO" id="GO:0003677">
    <property type="term" value="F:DNA binding"/>
    <property type="evidence" value="ECO:0007669"/>
    <property type="project" value="UniProtKB-KW"/>
</dbReference>
<evidence type="ECO:0000256" key="5">
    <source>
        <dbReference type="ARBA" id="ARBA00023125"/>
    </source>
</evidence>
<dbReference type="InterPro" id="IPR036864">
    <property type="entry name" value="Zn2-C6_fun-type_DNA-bd_sf"/>
</dbReference>
<feature type="compositionally biased region" description="Basic and acidic residues" evidence="8">
    <location>
        <begin position="947"/>
        <end position="956"/>
    </location>
</feature>
<dbReference type="Pfam" id="PF00172">
    <property type="entry name" value="Zn_clus"/>
    <property type="match status" value="1"/>
</dbReference>
<feature type="compositionally biased region" description="Polar residues" evidence="8">
    <location>
        <begin position="726"/>
        <end position="738"/>
    </location>
</feature>
<keyword evidence="2" id="KW-0479">Metal-binding</keyword>
<name>A0A9W8LRB8_9FUNG</name>
<dbReference type="PANTHER" id="PTHR31313:SF78">
    <property type="entry name" value="TRANSCRIPTION FACTOR DOMAIN-CONTAINING PROTEIN"/>
    <property type="match status" value="1"/>
</dbReference>
<dbReference type="Proteomes" id="UP001140094">
    <property type="component" value="Unassembled WGS sequence"/>
</dbReference>
<dbReference type="CDD" id="cd12148">
    <property type="entry name" value="fungal_TF_MHR"/>
    <property type="match status" value="1"/>
</dbReference>
<dbReference type="GO" id="GO:0000981">
    <property type="term" value="F:DNA-binding transcription factor activity, RNA polymerase II-specific"/>
    <property type="evidence" value="ECO:0007669"/>
    <property type="project" value="InterPro"/>
</dbReference>
<evidence type="ECO:0000256" key="3">
    <source>
        <dbReference type="ARBA" id="ARBA00022833"/>
    </source>
</evidence>
<feature type="region of interest" description="Disordered" evidence="8">
    <location>
        <begin position="726"/>
        <end position="765"/>
    </location>
</feature>
<feature type="region of interest" description="Disordered" evidence="8">
    <location>
        <begin position="1"/>
        <end position="23"/>
    </location>
</feature>
<dbReference type="SMART" id="SM00066">
    <property type="entry name" value="GAL4"/>
    <property type="match status" value="1"/>
</dbReference>
<dbReference type="PANTHER" id="PTHR31313">
    <property type="entry name" value="TY1 ENHANCER ACTIVATOR"/>
    <property type="match status" value="1"/>
</dbReference>